<evidence type="ECO:0000313" key="3">
    <source>
        <dbReference type="Proteomes" id="UP000824998"/>
    </source>
</evidence>
<feature type="compositionally biased region" description="Acidic residues" evidence="1">
    <location>
        <begin position="224"/>
        <end position="237"/>
    </location>
</feature>
<feature type="compositionally biased region" description="Polar residues" evidence="1">
    <location>
        <begin position="435"/>
        <end position="444"/>
    </location>
</feature>
<evidence type="ECO:0000256" key="1">
    <source>
        <dbReference type="SAM" id="MobiDB-lite"/>
    </source>
</evidence>
<gene>
    <name evidence="2" type="ORF">BJ875DRAFT_197986</name>
</gene>
<proteinExistence type="predicted"/>
<feature type="region of interest" description="Disordered" evidence="1">
    <location>
        <begin position="173"/>
        <end position="275"/>
    </location>
</feature>
<feature type="compositionally biased region" description="Acidic residues" evidence="1">
    <location>
        <begin position="409"/>
        <end position="420"/>
    </location>
</feature>
<keyword evidence="3" id="KW-1185">Reference proteome</keyword>
<feature type="region of interest" description="Disordered" evidence="1">
    <location>
        <begin position="1"/>
        <end position="151"/>
    </location>
</feature>
<dbReference type="Proteomes" id="UP000824998">
    <property type="component" value="Unassembled WGS sequence"/>
</dbReference>
<sequence>MSRSIRCKSPQTPMKKKSRPTSRNTDNSSDDDYAGVDLVSDDDDESEPDVEGVEEQAIIDSEADDEDEGDHDETPRPRYANDETSWEGFESTQDAEPSETFFDEHMARTSPPERDAEAAIWNTTNSSVSEDIGTPGRRVHFDLSDSDEGEIDMEDTFFPDIFLDQNQLDPGFRRALERDDDDTLDSDWDYDGSDNSRTPHKAHPQKDRDQSDSDQSTGSSGYESDSDEGLTTDEDLPPESKFAPAKSVLRRMSETDDDEDEEEITVHRRGPLPGPRLGSWVLDRSKPFAVMNKDGKKLIMFQATVKRRVSFNGNPTAPGQLGPSAPIIEQHSPMISNSGDLMLSAMYTNLDQFSGSALGPPEAFHPFTDIAVDGTVTRDTTSSSLDDSDVGEFGHNINLEDFISFGDGSSDEEGNVDDQDPSPSSDAGDIFSTPARPTTAGSEIQSSAQAHPLLVHFEKNGVGAFRRNQTRHNQLTRDAISSDALAFSGPFGQGPLKGIKGGRLAAANVPITPMRKKRAPAQPLGSSPGSPLANAASNSKRKFDGEQFGHKRSRSAI</sequence>
<organism evidence="2 3">
    <name type="scientific">Amylocarpus encephaloides</name>
    <dbReference type="NCBI Taxonomy" id="45428"/>
    <lineage>
        <taxon>Eukaryota</taxon>
        <taxon>Fungi</taxon>
        <taxon>Dikarya</taxon>
        <taxon>Ascomycota</taxon>
        <taxon>Pezizomycotina</taxon>
        <taxon>Leotiomycetes</taxon>
        <taxon>Helotiales</taxon>
        <taxon>Helotiales incertae sedis</taxon>
        <taxon>Amylocarpus</taxon>
    </lineage>
</organism>
<feature type="compositionally biased region" description="Acidic residues" evidence="1">
    <location>
        <begin position="178"/>
        <end position="192"/>
    </location>
</feature>
<dbReference type="AlphaFoldDB" id="A0A9P7YAF3"/>
<feature type="compositionally biased region" description="Acidic residues" evidence="1">
    <location>
        <begin position="61"/>
        <end position="71"/>
    </location>
</feature>
<reference evidence="2" key="1">
    <citation type="journal article" date="2021" name="IMA Fungus">
        <title>Genomic characterization of three marine fungi, including Emericellopsis atlantica sp. nov. with signatures of a generalist lifestyle and marine biomass degradation.</title>
        <authorList>
            <person name="Hagestad O.C."/>
            <person name="Hou L."/>
            <person name="Andersen J.H."/>
            <person name="Hansen E.H."/>
            <person name="Altermark B."/>
            <person name="Li C."/>
            <person name="Kuhnert E."/>
            <person name="Cox R.J."/>
            <person name="Crous P.W."/>
            <person name="Spatafora J.W."/>
            <person name="Lail K."/>
            <person name="Amirebrahimi M."/>
            <person name="Lipzen A."/>
            <person name="Pangilinan J."/>
            <person name="Andreopoulos W."/>
            <person name="Hayes R.D."/>
            <person name="Ng V."/>
            <person name="Grigoriev I.V."/>
            <person name="Jackson S.A."/>
            <person name="Sutton T.D.S."/>
            <person name="Dobson A.D.W."/>
            <person name="Rama T."/>
        </authorList>
    </citation>
    <scope>NUCLEOTIDE SEQUENCE</scope>
    <source>
        <strain evidence="2">TRa018bII</strain>
    </source>
</reference>
<accession>A0A9P7YAF3</accession>
<comment type="caution">
    <text evidence="2">The sequence shown here is derived from an EMBL/GenBank/DDBJ whole genome shotgun (WGS) entry which is preliminary data.</text>
</comment>
<dbReference type="OrthoDB" id="5399183at2759"/>
<protein>
    <submittedName>
        <fullName evidence="2">Uncharacterized protein</fullName>
    </submittedName>
</protein>
<evidence type="ECO:0000313" key="2">
    <source>
        <dbReference type="EMBL" id="KAG9229398.1"/>
    </source>
</evidence>
<feature type="compositionally biased region" description="Acidic residues" evidence="1">
    <location>
        <begin position="28"/>
        <end position="54"/>
    </location>
</feature>
<name>A0A9P7YAF3_9HELO</name>
<feature type="region of interest" description="Disordered" evidence="1">
    <location>
        <begin position="401"/>
        <end position="444"/>
    </location>
</feature>
<feature type="compositionally biased region" description="Low complexity" evidence="1">
    <location>
        <begin position="213"/>
        <end position="223"/>
    </location>
</feature>
<feature type="region of interest" description="Disordered" evidence="1">
    <location>
        <begin position="513"/>
        <end position="557"/>
    </location>
</feature>
<dbReference type="EMBL" id="MU251773">
    <property type="protein sequence ID" value="KAG9229398.1"/>
    <property type="molecule type" value="Genomic_DNA"/>
</dbReference>
<feature type="compositionally biased region" description="Basic and acidic residues" evidence="1">
    <location>
        <begin position="102"/>
        <end position="117"/>
    </location>
</feature>
<feature type="compositionally biased region" description="Basic and acidic residues" evidence="1">
    <location>
        <begin position="72"/>
        <end position="81"/>
    </location>
</feature>